<dbReference type="InterPro" id="IPR016024">
    <property type="entry name" value="ARM-type_fold"/>
</dbReference>
<dbReference type="PANTHER" id="PTHR13389:SF0">
    <property type="entry name" value="PUMILIO HOMOLOG 3"/>
    <property type="match status" value="1"/>
</dbReference>
<feature type="region of interest" description="Disordered" evidence="3">
    <location>
        <begin position="110"/>
        <end position="144"/>
    </location>
</feature>
<dbReference type="InterPro" id="IPR040059">
    <property type="entry name" value="PUM3"/>
</dbReference>
<dbReference type="AlphaFoldDB" id="A0AAD6WQZ4"/>
<feature type="repeat" description="Pumilio" evidence="2">
    <location>
        <begin position="345"/>
        <end position="381"/>
    </location>
</feature>
<evidence type="ECO:0000256" key="2">
    <source>
        <dbReference type="PROSITE-ProRule" id="PRU00317"/>
    </source>
</evidence>
<feature type="region of interest" description="Disordered" evidence="3">
    <location>
        <begin position="1"/>
        <end position="22"/>
    </location>
</feature>
<dbReference type="InterPro" id="IPR011989">
    <property type="entry name" value="ARM-like"/>
</dbReference>
<name>A0AAD6WQZ4_9AGAR</name>
<dbReference type="SUPFAM" id="SSF48371">
    <property type="entry name" value="ARM repeat"/>
    <property type="match status" value="1"/>
</dbReference>
<evidence type="ECO:0000313" key="4">
    <source>
        <dbReference type="EMBL" id="KAJ7023858.1"/>
    </source>
</evidence>
<dbReference type="PROSITE" id="PS50302">
    <property type="entry name" value="PUM"/>
    <property type="match status" value="1"/>
</dbReference>
<comment type="caution">
    <text evidence="4">The sequence shown here is derived from an EMBL/GenBank/DDBJ whole genome shotgun (WGS) entry which is preliminary data.</text>
</comment>
<gene>
    <name evidence="4" type="ORF">C8F04DRAFT_1304133</name>
</gene>
<feature type="region of interest" description="Disordered" evidence="3">
    <location>
        <begin position="170"/>
        <end position="193"/>
    </location>
</feature>
<dbReference type="PANTHER" id="PTHR13389">
    <property type="entry name" value="PUMILIO HOMOLOG 3"/>
    <property type="match status" value="1"/>
</dbReference>
<evidence type="ECO:0000256" key="1">
    <source>
        <dbReference type="ARBA" id="ARBA00022737"/>
    </source>
</evidence>
<dbReference type="GO" id="GO:0003729">
    <property type="term" value="F:mRNA binding"/>
    <property type="evidence" value="ECO:0007669"/>
    <property type="project" value="TreeGrafter"/>
</dbReference>
<keyword evidence="5" id="KW-1185">Reference proteome</keyword>
<dbReference type="EMBL" id="JARJCM010000180">
    <property type="protein sequence ID" value="KAJ7023858.1"/>
    <property type="molecule type" value="Genomic_DNA"/>
</dbReference>
<feature type="compositionally biased region" description="Low complexity" evidence="3">
    <location>
        <begin position="170"/>
        <end position="179"/>
    </location>
</feature>
<evidence type="ECO:0000256" key="3">
    <source>
        <dbReference type="SAM" id="MobiDB-lite"/>
    </source>
</evidence>
<evidence type="ECO:0000313" key="5">
    <source>
        <dbReference type="Proteomes" id="UP001218188"/>
    </source>
</evidence>
<accession>A0AAD6WQZ4</accession>
<keyword evidence="1" id="KW-0677">Repeat</keyword>
<feature type="compositionally biased region" description="Basic and acidic residues" evidence="3">
    <location>
        <begin position="7"/>
        <end position="22"/>
    </location>
</feature>
<feature type="compositionally biased region" description="Basic and acidic residues" evidence="3">
    <location>
        <begin position="110"/>
        <end position="126"/>
    </location>
</feature>
<dbReference type="Gene3D" id="1.25.10.10">
    <property type="entry name" value="Leucine-rich Repeat Variant"/>
    <property type="match status" value="1"/>
</dbReference>
<dbReference type="Proteomes" id="UP001218188">
    <property type="component" value="Unassembled WGS sequence"/>
</dbReference>
<dbReference type="InterPro" id="IPR001313">
    <property type="entry name" value="Pumilio_RNA-bd_rpt"/>
</dbReference>
<dbReference type="Pfam" id="PF00806">
    <property type="entry name" value="PUF"/>
    <property type="match status" value="4"/>
</dbReference>
<dbReference type="GO" id="GO:0006417">
    <property type="term" value="P:regulation of translation"/>
    <property type="evidence" value="ECO:0007669"/>
    <property type="project" value="TreeGrafter"/>
</dbReference>
<protein>
    <submittedName>
        <fullName evidence="4">Armadillo-type protein</fullName>
    </submittedName>
</protein>
<sequence>MSSLRPMSDREPGIPFIDERNNKTPIHKRARLERAACPGFGLDIHQSIIRVLARDPARRRGRVDAEPAGERDEVLKGGVIGALLADELEFIAFEIRDVVIDLEVGIDRDNGQRDRDRGRCRQRSSDVRALSLHGAPAQRSSSRPIALLMRAGPAGGRGTCVHSASEASASALPPLSSPSRCGPAPRGGVGSLRTGRLGGALGLGQGLGGCPLRTETEGGWTGAGASRLCPPTPYAYAELEPTEDAEAPDSSSGIAFAVCPEMMHRFGDWAVQRCLEAAAGPEERRKIVACIRARVVDLATNGYGCHVLLKALDCEDDCTLVNKHVSHMWSKTQPAPPIFAYVNKSLEGKWASLACHETGSLVVQHAFENLEEESAKDGIVDELLGQGGTVFGEVAKSQWGSYCVQHSHLEYATNKQGSKSVVKALKKGGKEMLNWVVQRMCELAKLIASVLPTADKDQLAFQYDAIRGDC</sequence>
<organism evidence="4 5">
    <name type="scientific">Mycena alexandri</name>
    <dbReference type="NCBI Taxonomy" id="1745969"/>
    <lineage>
        <taxon>Eukaryota</taxon>
        <taxon>Fungi</taxon>
        <taxon>Dikarya</taxon>
        <taxon>Basidiomycota</taxon>
        <taxon>Agaricomycotina</taxon>
        <taxon>Agaricomycetes</taxon>
        <taxon>Agaricomycetidae</taxon>
        <taxon>Agaricales</taxon>
        <taxon>Marasmiineae</taxon>
        <taxon>Mycenaceae</taxon>
        <taxon>Mycena</taxon>
    </lineage>
</organism>
<proteinExistence type="predicted"/>
<dbReference type="GO" id="GO:0005730">
    <property type="term" value="C:nucleolus"/>
    <property type="evidence" value="ECO:0007669"/>
    <property type="project" value="TreeGrafter"/>
</dbReference>
<reference evidence="4" key="1">
    <citation type="submission" date="2023-03" db="EMBL/GenBank/DDBJ databases">
        <title>Massive genome expansion in bonnet fungi (Mycena s.s.) driven by repeated elements and novel gene families across ecological guilds.</title>
        <authorList>
            <consortium name="Lawrence Berkeley National Laboratory"/>
            <person name="Harder C.B."/>
            <person name="Miyauchi S."/>
            <person name="Viragh M."/>
            <person name="Kuo A."/>
            <person name="Thoen E."/>
            <person name="Andreopoulos B."/>
            <person name="Lu D."/>
            <person name="Skrede I."/>
            <person name="Drula E."/>
            <person name="Henrissat B."/>
            <person name="Morin E."/>
            <person name="Kohler A."/>
            <person name="Barry K."/>
            <person name="LaButti K."/>
            <person name="Morin E."/>
            <person name="Salamov A."/>
            <person name="Lipzen A."/>
            <person name="Mereny Z."/>
            <person name="Hegedus B."/>
            <person name="Baldrian P."/>
            <person name="Stursova M."/>
            <person name="Weitz H."/>
            <person name="Taylor A."/>
            <person name="Grigoriev I.V."/>
            <person name="Nagy L.G."/>
            <person name="Martin F."/>
            <person name="Kauserud H."/>
        </authorList>
    </citation>
    <scope>NUCLEOTIDE SEQUENCE</scope>
    <source>
        <strain evidence="4">CBHHK200</strain>
    </source>
</reference>
<dbReference type="SMART" id="SM00025">
    <property type="entry name" value="Pumilio"/>
    <property type="match status" value="4"/>
</dbReference>